<keyword evidence="4" id="KW-1185">Reference proteome</keyword>
<gene>
    <name evidence="3" type="primary">afsR_3</name>
    <name evidence="3" type="ORF">LuPra_02554</name>
</gene>
<dbReference type="PANTHER" id="PTHR47691">
    <property type="entry name" value="REGULATOR-RELATED"/>
    <property type="match status" value="1"/>
</dbReference>
<dbReference type="STRING" id="1855912.LuPra_02554"/>
<dbReference type="EMBL" id="CP015136">
    <property type="protein sequence ID" value="AMY09339.1"/>
    <property type="molecule type" value="Genomic_DNA"/>
</dbReference>
<dbReference type="InterPro" id="IPR011990">
    <property type="entry name" value="TPR-like_helical_dom_sf"/>
</dbReference>
<dbReference type="Proteomes" id="UP000076079">
    <property type="component" value="Chromosome"/>
</dbReference>
<dbReference type="GO" id="GO:0043531">
    <property type="term" value="F:ADP binding"/>
    <property type="evidence" value="ECO:0007669"/>
    <property type="project" value="InterPro"/>
</dbReference>
<dbReference type="Gene3D" id="1.25.40.10">
    <property type="entry name" value="Tetratricopeptide repeat domain"/>
    <property type="match status" value="1"/>
</dbReference>
<dbReference type="PANTHER" id="PTHR47691:SF3">
    <property type="entry name" value="HTH-TYPE TRANSCRIPTIONAL REGULATOR RV0890C-RELATED"/>
    <property type="match status" value="1"/>
</dbReference>
<feature type="domain" description="NB-ARC" evidence="2">
    <location>
        <begin position="32"/>
        <end position="155"/>
    </location>
</feature>
<dbReference type="SMART" id="SM00028">
    <property type="entry name" value="TPR"/>
    <property type="match status" value="4"/>
</dbReference>
<feature type="region of interest" description="Disordered" evidence="1">
    <location>
        <begin position="746"/>
        <end position="795"/>
    </location>
</feature>
<protein>
    <submittedName>
        <fullName evidence="3">Regulatory protein AfsR</fullName>
    </submittedName>
</protein>
<feature type="compositionally biased region" description="Basic residues" evidence="1">
    <location>
        <begin position="785"/>
        <end position="795"/>
    </location>
</feature>
<evidence type="ECO:0000256" key="1">
    <source>
        <dbReference type="SAM" id="MobiDB-lite"/>
    </source>
</evidence>
<evidence type="ECO:0000313" key="4">
    <source>
        <dbReference type="Proteomes" id="UP000076079"/>
    </source>
</evidence>
<reference evidence="3 4" key="1">
    <citation type="journal article" date="2016" name="Genome Announc.">
        <title>First Complete Genome Sequence of a Subdivision 6 Acidobacterium Strain.</title>
        <authorList>
            <person name="Huang S."/>
            <person name="Vieira S."/>
            <person name="Bunk B."/>
            <person name="Riedel T."/>
            <person name="Sproer C."/>
            <person name="Overmann J."/>
        </authorList>
    </citation>
    <scope>NUCLEOTIDE SEQUENCE [LARGE SCALE GENOMIC DNA]</scope>
    <source>
        <strain evidence="4">DSM 100886 HEG_-6_39</strain>
    </source>
</reference>
<name>A0A143PNJ3_LUTPR</name>
<dbReference type="InterPro" id="IPR002182">
    <property type="entry name" value="NB-ARC"/>
</dbReference>
<dbReference type="PATRIC" id="fig|1813736.3.peg.2689"/>
<dbReference type="InterPro" id="IPR027417">
    <property type="entry name" value="P-loop_NTPase"/>
</dbReference>
<dbReference type="KEGG" id="abac:LuPra_02554"/>
<accession>A0A143PNJ3</accession>
<evidence type="ECO:0000259" key="2">
    <source>
        <dbReference type="Pfam" id="PF00931"/>
    </source>
</evidence>
<dbReference type="Gene3D" id="3.40.50.300">
    <property type="entry name" value="P-loop containing nucleotide triphosphate hydrolases"/>
    <property type="match status" value="1"/>
</dbReference>
<organism evidence="3 4">
    <name type="scientific">Luteitalea pratensis</name>
    <dbReference type="NCBI Taxonomy" id="1855912"/>
    <lineage>
        <taxon>Bacteria</taxon>
        <taxon>Pseudomonadati</taxon>
        <taxon>Acidobacteriota</taxon>
        <taxon>Vicinamibacteria</taxon>
        <taxon>Vicinamibacterales</taxon>
        <taxon>Vicinamibacteraceae</taxon>
        <taxon>Luteitalea</taxon>
    </lineage>
</organism>
<dbReference type="Pfam" id="PF13424">
    <property type="entry name" value="TPR_12"/>
    <property type="match status" value="2"/>
</dbReference>
<dbReference type="InterPro" id="IPR019734">
    <property type="entry name" value="TPR_rpt"/>
</dbReference>
<reference evidence="4" key="2">
    <citation type="submission" date="2016-04" db="EMBL/GenBank/DDBJ databases">
        <title>First Complete Genome Sequence of a Subdivision 6 Acidobacterium.</title>
        <authorList>
            <person name="Huang S."/>
            <person name="Vieira S."/>
            <person name="Bunk B."/>
            <person name="Riedel T."/>
            <person name="Sproeer C."/>
            <person name="Overmann J."/>
        </authorList>
    </citation>
    <scope>NUCLEOTIDE SEQUENCE [LARGE SCALE GENOMIC DNA]</scope>
    <source>
        <strain evidence="4">DSM 100886 HEG_-6_39</strain>
    </source>
</reference>
<dbReference type="Pfam" id="PF00931">
    <property type="entry name" value="NB-ARC"/>
    <property type="match status" value="1"/>
</dbReference>
<evidence type="ECO:0000313" key="3">
    <source>
        <dbReference type="EMBL" id="AMY09339.1"/>
    </source>
</evidence>
<dbReference type="SUPFAM" id="SSF52540">
    <property type="entry name" value="P-loop containing nucleoside triphosphate hydrolases"/>
    <property type="match status" value="1"/>
</dbReference>
<sequence length="795" mass="85779">MPPARRAQRTAFPVPIPRSALIGRHHDPATLRQLLRRDDVRLLTLSGAGGCGKTRLAIEAALDATDAFPGGVSFVGLAGVKDHAGVGSTLADVLGFEGTDDRPMADVLSAHARLTLHRRTLLVLDNLEHLLSAADLIVALLDSTPHLHVLATSRTVLRLYGEHDYRVSPLALPDPARPSTLDALRDVPAIALFLVRAKAADHDFSFTAANASAIAEICCRLDGLPLGIELAAAHITTLPPLVMLARLRNRLDLPQSGYRDVPSRQQTLRNALDWSYDLLAPAEQRLFRRISVFAGGCTLEGVEAVCNAAHDLGVDAMVGVSSLIARSQLRELRQRGEPRFTSLETIREYGLELLAGSGEEAVVRRAHAAYCLVLAEEGHAAITDEERSGWLELCTLERENFRAALAFLIAGDHAEWAQRLGVALHALWDRPDHLSEGRAQLAAILRLGNPQARQSRTWVNAAVYAAGLAAVQGDFESTRALHHAALEVSRVLDDPKGVINGLTGLGFAERGLGNHVAARSWFEQALAASRHMDDAWRIAAALSNLARVLADLEQRSAAAAVLHEAARTFARIDDSNGAGWAFHQLGEIAHHAGDLEEAKEAYERGLALFQRLGHEWGIARCCLDLGYLACEQADRAAASAAFAEALRLLHALQHRRGIIQALEGCALLSVLEDDPVRAVTMAGATAAMRRASNLPSVKTRISKLRDDAVSRAWTRIDERAARCAWDAGALLSLEALVALALDGRRVPGPPPTENSSDRAGVLPPSHDQPGSRHVGRAPAPVTHPVRSRCSRSCRR</sequence>
<dbReference type="PRINTS" id="PR00364">
    <property type="entry name" value="DISEASERSIST"/>
</dbReference>
<dbReference type="AlphaFoldDB" id="A0A143PNJ3"/>
<dbReference type="SUPFAM" id="SSF48452">
    <property type="entry name" value="TPR-like"/>
    <property type="match status" value="1"/>
</dbReference>
<proteinExistence type="predicted"/>